<comment type="caution">
    <text evidence="2">The sequence shown here is derived from an EMBL/GenBank/DDBJ whole genome shotgun (WGS) entry which is preliminary data.</text>
</comment>
<protein>
    <recommendedName>
        <fullName evidence="4">PBP domain-containing protein</fullName>
    </recommendedName>
</protein>
<evidence type="ECO:0008006" key="4">
    <source>
        <dbReference type="Google" id="ProtNLM"/>
    </source>
</evidence>
<proteinExistence type="predicted"/>
<organism evidence="2 3">
    <name type="scientific">Rhodoferax ferrireducens</name>
    <dbReference type="NCBI Taxonomy" id="192843"/>
    <lineage>
        <taxon>Bacteria</taxon>
        <taxon>Pseudomonadati</taxon>
        <taxon>Pseudomonadota</taxon>
        <taxon>Betaproteobacteria</taxon>
        <taxon>Burkholderiales</taxon>
        <taxon>Comamonadaceae</taxon>
        <taxon>Rhodoferax</taxon>
    </lineage>
</organism>
<keyword evidence="1" id="KW-0732">Signal</keyword>
<sequence>MKLNKLSLLCALACVGFAGQAAAQVAGTAKTIVDDANTKGQILYISGASAVQGGLGQIATTLFTGTNYYFIPSTASGRKDSDYRAYAGKLAVAAGGWAAGSNVIIINRARGGSVQGVNPVARRTSIESLVVTAASCAAGAGTSGDPFKCDALDTRVPDAGVSDVAPALFDGAFNTEGEPAEAALSPAELSTLTPTPLYGLAFGVPMTRNVPLFNVNKAVLSAIMTGNVGTWDKVLPKTVPAVPADDILVCRRVNGSGTQAVANLYYGNYPCDTGTRLNTPADRETGAAWDYVNSFVVEGDTGGLNVVENSSSGDVRSCLNNAYDASLKAYNGSAVAGTLSVDGKSIVGAVGYTGYITADRAGNPVAVQFRDGQAHKAVGVLSMDSLKDSTATSKWTFRALDGAGEITLAGGVPATSGTGRLPTLASLTDGTWDMQGWISFNLPADTANDVNKAALAANFVAAAKAPAVLNAQSGLKFVAGAMPGTPDPTSTGNVLRAGYVNGDQCAPLNRNN</sequence>
<dbReference type="Gene3D" id="3.40.190.10">
    <property type="entry name" value="Periplasmic binding protein-like II"/>
    <property type="match status" value="1"/>
</dbReference>
<evidence type="ECO:0000313" key="3">
    <source>
        <dbReference type="Proteomes" id="UP000192505"/>
    </source>
</evidence>
<feature type="chain" id="PRO_5012009608" description="PBP domain-containing protein" evidence="1">
    <location>
        <begin position="24"/>
        <end position="512"/>
    </location>
</feature>
<dbReference type="EMBL" id="MTEI01000014">
    <property type="protein sequence ID" value="OQW86642.1"/>
    <property type="molecule type" value="Genomic_DNA"/>
</dbReference>
<gene>
    <name evidence="2" type="ORF">BWK72_16270</name>
</gene>
<evidence type="ECO:0000313" key="2">
    <source>
        <dbReference type="EMBL" id="OQW86642.1"/>
    </source>
</evidence>
<feature type="signal peptide" evidence="1">
    <location>
        <begin position="1"/>
        <end position="23"/>
    </location>
</feature>
<dbReference type="Proteomes" id="UP000192505">
    <property type="component" value="Unassembled WGS sequence"/>
</dbReference>
<accession>A0A1W9KQT8</accession>
<dbReference type="AlphaFoldDB" id="A0A1W9KQT8"/>
<evidence type="ECO:0000256" key="1">
    <source>
        <dbReference type="SAM" id="SignalP"/>
    </source>
</evidence>
<reference evidence="2 3" key="1">
    <citation type="submission" date="2017-01" db="EMBL/GenBank/DDBJ databases">
        <title>Novel large sulfur bacteria in the metagenomes of groundwater-fed chemosynthetic microbial mats in the Lake Huron basin.</title>
        <authorList>
            <person name="Sharrar A.M."/>
            <person name="Flood B.E."/>
            <person name="Bailey J.V."/>
            <person name="Jones D.S."/>
            <person name="Biddanda B."/>
            <person name="Ruberg S.A."/>
            <person name="Marcus D.N."/>
            <person name="Dick G.J."/>
        </authorList>
    </citation>
    <scope>NUCLEOTIDE SEQUENCE [LARGE SCALE GENOMIC DNA]</scope>
    <source>
        <strain evidence="2">A7</strain>
    </source>
</reference>
<name>A0A1W9KQT8_9BURK</name>